<dbReference type="Pfam" id="PF11799">
    <property type="entry name" value="IMS_C"/>
    <property type="match status" value="1"/>
</dbReference>
<dbReference type="PANTHER" id="PTHR11076">
    <property type="entry name" value="DNA REPAIR POLYMERASE UMUC / TRANSFERASE FAMILY MEMBER"/>
    <property type="match status" value="1"/>
</dbReference>
<dbReference type="InterPro" id="IPR043502">
    <property type="entry name" value="DNA/RNA_pol_sf"/>
</dbReference>
<protein>
    <submittedName>
        <fullName evidence="4">Polymerase IV protein</fullName>
    </submittedName>
</protein>
<dbReference type="PANTHER" id="PTHR11076:SF34">
    <property type="entry name" value="PROTEIN UMUC"/>
    <property type="match status" value="1"/>
</dbReference>
<dbReference type="Gene3D" id="3.30.1490.100">
    <property type="entry name" value="DNA polymerase, Y-family, little finger domain"/>
    <property type="match status" value="1"/>
</dbReference>
<evidence type="ECO:0000313" key="5">
    <source>
        <dbReference type="Proteomes" id="UP000034952"/>
    </source>
</evidence>
<dbReference type="GO" id="GO:0003684">
    <property type="term" value="F:damaged DNA binding"/>
    <property type="evidence" value="ECO:0007669"/>
    <property type="project" value="InterPro"/>
</dbReference>
<dbReference type="AlphaFoldDB" id="A0A0G0EHR7"/>
<evidence type="ECO:0000259" key="3">
    <source>
        <dbReference type="PROSITE" id="PS50173"/>
    </source>
</evidence>
<dbReference type="GO" id="GO:0009432">
    <property type="term" value="P:SOS response"/>
    <property type="evidence" value="ECO:0007669"/>
    <property type="project" value="TreeGrafter"/>
</dbReference>
<dbReference type="Gene3D" id="3.40.1170.60">
    <property type="match status" value="1"/>
</dbReference>
<dbReference type="GO" id="GO:0006281">
    <property type="term" value="P:DNA repair"/>
    <property type="evidence" value="ECO:0007669"/>
    <property type="project" value="InterPro"/>
</dbReference>
<organism evidence="4 5">
    <name type="scientific">Candidatus Nomurabacteria bacterium GW2011_GWE1_35_16</name>
    <dbReference type="NCBI Taxonomy" id="1618761"/>
    <lineage>
        <taxon>Bacteria</taxon>
        <taxon>Candidatus Nomuraibacteriota</taxon>
    </lineage>
</organism>
<dbReference type="Gene3D" id="3.30.70.270">
    <property type="match status" value="1"/>
</dbReference>
<comment type="caution">
    <text evidence="4">The sequence shown here is derived from an EMBL/GenBank/DDBJ whole genome shotgun (WGS) entry which is preliminary data.</text>
</comment>
<dbReference type="Pfam" id="PF00817">
    <property type="entry name" value="IMS"/>
    <property type="match status" value="1"/>
</dbReference>
<sequence length="407" mass="45953">MSKVSQNLFLHADGDSFFVACEISQNPKYKGMPVVVGEDRGIAVAMSYEAKKLGVTRGMPVFKIKKEFPRVIILSHHFDLYRNISDSVYRIISSYLESVEIYSIDECFAIVKHSDIVHAGGAEMLLKTIKDEIQNTLGVTYSFGLGRTKSLAKTASKLEKPNGLVLLLNQQDEERALKNTSIDDVWGIGRQTIPRLRNMSMKTAYDFVNCSGEQIEKYFSLPLYHLQQELSGIPMYEFDANPDPRDQKSIQSTATFKPPSSDPKVIFAELSENIESACEHARRLELMTNSVSFFVKNSNFVHHTDDCHLPLYTNTPNMILNKVEPLLYKLLKNGEKIRSTGITLRNLRRNEDVPKDLFGTQDTSETKNIIEEVSDKIRDKFGHNAIKHASSLKGNGRQRGNSFPGVH</sequence>
<evidence type="ECO:0000256" key="1">
    <source>
        <dbReference type="ARBA" id="ARBA00010945"/>
    </source>
</evidence>
<feature type="region of interest" description="Disordered" evidence="2">
    <location>
        <begin position="388"/>
        <end position="407"/>
    </location>
</feature>
<reference evidence="4 5" key="1">
    <citation type="journal article" date="2015" name="Nature">
        <title>rRNA introns, odd ribosomes, and small enigmatic genomes across a large radiation of phyla.</title>
        <authorList>
            <person name="Brown C.T."/>
            <person name="Hug L.A."/>
            <person name="Thomas B.C."/>
            <person name="Sharon I."/>
            <person name="Castelle C.J."/>
            <person name="Singh A."/>
            <person name="Wilkins M.J."/>
            <person name="Williams K.H."/>
            <person name="Banfield J.F."/>
        </authorList>
    </citation>
    <scope>NUCLEOTIDE SEQUENCE [LARGE SCALE GENOMIC DNA]</scope>
</reference>
<dbReference type="SUPFAM" id="SSF100879">
    <property type="entry name" value="Lesion bypass DNA polymerase (Y-family), little finger domain"/>
    <property type="match status" value="1"/>
</dbReference>
<name>A0A0G0EHR7_9BACT</name>
<dbReference type="PROSITE" id="PS50173">
    <property type="entry name" value="UMUC"/>
    <property type="match status" value="1"/>
</dbReference>
<dbReference type="InterPro" id="IPR036775">
    <property type="entry name" value="DNA_pol_Y-fam_lit_finger_sf"/>
</dbReference>
<dbReference type="InterPro" id="IPR001126">
    <property type="entry name" value="UmuC"/>
</dbReference>
<evidence type="ECO:0000313" key="4">
    <source>
        <dbReference type="EMBL" id="KKP66847.1"/>
    </source>
</evidence>
<comment type="similarity">
    <text evidence="1">Belongs to the DNA polymerase type-Y family.</text>
</comment>
<evidence type="ECO:0000256" key="2">
    <source>
        <dbReference type="SAM" id="MobiDB-lite"/>
    </source>
</evidence>
<accession>A0A0G0EHR7</accession>
<dbReference type="GO" id="GO:0042276">
    <property type="term" value="P:error-prone translesion synthesis"/>
    <property type="evidence" value="ECO:0007669"/>
    <property type="project" value="TreeGrafter"/>
</dbReference>
<proteinExistence type="inferred from homology"/>
<dbReference type="InterPro" id="IPR043128">
    <property type="entry name" value="Rev_trsase/Diguanyl_cyclase"/>
</dbReference>
<dbReference type="SUPFAM" id="SSF56672">
    <property type="entry name" value="DNA/RNA polymerases"/>
    <property type="match status" value="1"/>
</dbReference>
<dbReference type="PATRIC" id="fig|1618761.3.peg.130"/>
<dbReference type="CDD" id="cd03586">
    <property type="entry name" value="PolY_Pol_IV_kappa"/>
    <property type="match status" value="1"/>
</dbReference>
<dbReference type="InterPro" id="IPR017961">
    <property type="entry name" value="DNA_pol_Y-fam_little_finger"/>
</dbReference>
<dbReference type="InterPro" id="IPR022880">
    <property type="entry name" value="DNApol_IV"/>
</dbReference>
<feature type="domain" description="UmuC" evidence="3">
    <location>
        <begin position="9"/>
        <end position="189"/>
    </location>
</feature>
<dbReference type="Proteomes" id="UP000034952">
    <property type="component" value="Unassembled WGS sequence"/>
</dbReference>
<dbReference type="InterPro" id="IPR050116">
    <property type="entry name" value="DNA_polymerase-Y"/>
</dbReference>
<dbReference type="EMBL" id="LBPY01000002">
    <property type="protein sequence ID" value="KKP66847.1"/>
    <property type="molecule type" value="Genomic_DNA"/>
</dbReference>
<dbReference type="GO" id="GO:0005829">
    <property type="term" value="C:cytosol"/>
    <property type="evidence" value="ECO:0007669"/>
    <property type="project" value="TreeGrafter"/>
</dbReference>
<dbReference type="GO" id="GO:0003887">
    <property type="term" value="F:DNA-directed DNA polymerase activity"/>
    <property type="evidence" value="ECO:0007669"/>
    <property type="project" value="InterPro"/>
</dbReference>
<gene>
    <name evidence="4" type="ORF">UR64_C0002G0063</name>
</gene>